<sequence>MTMTPGAAPWKLDEINLSDQEFWALPWSRKIEAMKLLRSEAPFAFFEEPEPLLGTEAGPGYYAITRHQDIIEMSRHTETYSSGQGATSILDLPVEMLEFYGSMINMDDPRHAKIRRIVSRAFTPKMLGRVYDDIAEVVAELVGTIAVEPSGTVNIVERLSSPFPLTIIMRMMGIPKDKYDVCLQMTNIILSGGDPEFMPPDAENPIGIFLEAGATLAGIMHELAAERRGTPTDDLTSALVNGSVDGEQLTDDELASFFILLVVAGNDTTRTAISHAILALTKNPDQKKIWMDDVDGITPTAVEEIVRYASPVQWMRRTLTHDVEYRGHAFKEGDKVLMFYGAANRDTEVFEDPDTFDLRRSPNPHLGFGGPGPHFCLGSSLAKRELGIVFQELFRQLPDLEVEGEPEMLVSSFINGIKRMNVRFTPTA</sequence>
<accession>A0A2T0ZYX6</accession>
<evidence type="ECO:0000256" key="6">
    <source>
        <dbReference type="ARBA" id="ARBA00023033"/>
    </source>
</evidence>
<dbReference type="OrthoDB" id="3203662at2"/>
<dbReference type="SUPFAM" id="SSF48264">
    <property type="entry name" value="Cytochrome P450"/>
    <property type="match status" value="1"/>
</dbReference>
<evidence type="ECO:0000256" key="3">
    <source>
        <dbReference type="ARBA" id="ARBA00022723"/>
    </source>
</evidence>
<keyword evidence="4" id="KW-0560">Oxidoreductase</keyword>
<evidence type="ECO:0000313" key="8">
    <source>
        <dbReference type="Proteomes" id="UP000237752"/>
    </source>
</evidence>
<keyword evidence="3" id="KW-0479">Metal-binding</keyword>
<dbReference type="GO" id="GO:0006707">
    <property type="term" value="P:cholesterol catabolic process"/>
    <property type="evidence" value="ECO:0007669"/>
    <property type="project" value="TreeGrafter"/>
</dbReference>
<evidence type="ECO:0000313" key="7">
    <source>
        <dbReference type="EMBL" id="PRZ41551.1"/>
    </source>
</evidence>
<dbReference type="PANTHER" id="PTHR46696">
    <property type="entry name" value="P450, PUTATIVE (EUROFUNG)-RELATED"/>
    <property type="match status" value="1"/>
</dbReference>
<reference evidence="7 8" key="1">
    <citation type="submission" date="2018-03" db="EMBL/GenBank/DDBJ databases">
        <title>Genomic Encyclopedia of Archaeal and Bacterial Type Strains, Phase II (KMG-II): from individual species to whole genera.</title>
        <authorList>
            <person name="Goeker M."/>
        </authorList>
    </citation>
    <scope>NUCLEOTIDE SEQUENCE [LARGE SCALE GENOMIC DNA]</scope>
    <source>
        <strain evidence="7 8">DSM 100065</strain>
    </source>
</reference>
<evidence type="ECO:0000256" key="4">
    <source>
        <dbReference type="ARBA" id="ARBA00023002"/>
    </source>
</evidence>
<dbReference type="InterPro" id="IPR001128">
    <property type="entry name" value="Cyt_P450"/>
</dbReference>
<keyword evidence="2" id="KW-0349">Heme</keyword>
<dbReference type="EMBL" id="PVUE01000009">
    <property type="protein sequence ID" value="PRZ41551.1"/>
    <property type="molecule type" value="Genomic_DNA"/>
</dbReference>
<evidence type="ECO:0000256" key="1">
    <source>
        <dbReference type="ARBA" id="ARBA00010617"/>
    </source>
</evidence>
<keyword evidence="8" id="KW-1185">Reference proteome</keyword>
<dbReference type="GO" id="GO:0020037">
    <property type="term" value="F:heme binding"/>
    <property type="evidence" value="ECO:0007669"/>
    <property type="project" value="InterPro"/>
</dbReference>
<dbReference type="Proteomes" id="UP000237752">
    <property type="component" value="Unassembled WGS sequence"/>
</dbReference>
<dbReference type="RefSeq" id="WP_106349308.1">
    <property type="nucleotide sequence ID" value="NZ_PVUE01000009.1"/>
</dbReference>
<dbReference type="AlphaFoldDB" id="A0A2T0ZYX6"/>
<protein>
    <submittedName>
        <fullName evidence="7">Cytochrome P450</fullName>
    </submittedName>
</protein>
<keyword evidence="5" id="KW-0408">Iron</keyword>
<proteinExistence type="inferred from homology"/>
<dbReference type="InterPro" id="IPR036396">
    <property type="entry name" value="Cyt_P450_sf"/>
</dbReference>
<evidence type="ECO:0000256" key="5">
    <source>
        <dbReference type="ARBA" id="ARBA00023004"/>
    </source>
</evidence>
<dbReference type="PRINTS" id="PR00385">
    <property type="entry name" value="P450"/>
</dbReference>
<comment type="caution">
    <text evidence="7">The sequence shown here is derived from an EMBL/GenBank/DDBJ whole genome shotgun (WGS) entry which is preliminary data.</text>
</comment>
<gene>
    <name evidence="7" type="ORF">CLV47_10998</name>
</gene>
<dbReference type="PANTHER" id="PTHR46696:SF4">
    <property type="entry name" value="BIOTIN BIOSYNTHESIS CYTOCHROME P450"/>
    <property type="match status" value="1"/>
</dbReference>
<organism evidence="7 8">
    <name type="scientific">Antricoccus suffuscus</name>
    <dbReference type="NCBI Taxonomy" id="1629062"/>
    <lineage>
        <taxon>Bacteria</taxon>
        <taxon>Bacillati</taxon>
        <taxon>Actinomycetota</taxon>
        <taxon>Actinomycetes</taxon>
        <taxon>Geodermatophilales</taxon>
        <taxon>Antricoccaceae</taxon>
        <taxon>Antricoccus</taxon>
    </lineage>
</organism>
<keyword evidence="6" id="KW-0503">Monooxygenase</keyword>
<dbReference type="GO" id="GO:0005506">
    <property type="term" value="F:iron ion binding"/>
    <property type="evidence" value="ECO:0007669"/>
    <property type="project" value="InterPro"/>
</dbReference>
<dbReference type="InterPro" id="IPR002397">
    <property type="entry name" value="Cyt_P450_B"/>
</dbReference>
<dbReference type="PRINTS" id="PR00359">
    <property type="entry name" value="BP450"/>
</dbReference>
<dbReference type="Gene3D" id="1.10.630.10">
    <property type="entry name" value="Cytochrome P450"/>
    <property type="match status" value="1"/>
</dbReference>
<evidence type="ECO:0000256" key="2">
    <source>
        <dbReference type="ARBA" id="ARBA00022617"/>
    </source>
</evidence>
<dbReference type="GO" id="GO:0008395">
    <property type="term" value="F:steroid hydroxylase activity"/>
    <property type="evidence" value="ECO:0007669"/>
    <property type="project" value="TreeGrafter"/>
</dbReference>
<dbReference type="FunFam" id="1.10.630.10:FF:000018">
    <property type="entry name" value="Cytochrome P450 monooxygenase"/>
    <property type="match status" value="1"/>
</dbReference>
<name>A0A2T0ZYX6_9ACTN</name>
<dbReference type="GO" id="GO:0036199">
    <property type="term" value="F:cholest-4-en-3-one 26-monooxygenase activity"/>
    <property type="evidence" value="ECO:0007669"/>
    <property type="project" value="TreeGrafter"/>
</dbReference>
<dbReference type="CDD" id="cd11033">
    <property type="entry name" value="CYP142-like"/>
    <property type="match status" value="1"/>
</dbReference>
<comment type="similarity">
    <text evidence="1">Belongs to the cytochrome P450 family.</text>
</comment>
<dbReference type="Pfam" id="PF00067">
    <property type="entry name" value="p450"/>
    <property type="match status" value="1"/>
</dbReference>